<dbReference type="Gene3D" id="3.40.50.880">
    <property type="match status" value="1"/>
</dbReference>
<feature type="compositionally biased region" description="Polar residues" evidence="1">
    <location>
        <begin position="1"/>
        <end position="11"/>
    </location>
</feature>
<feature type="region of interest" description="Disordered" evidence="1">
    <location>
        <begin position="1"/>
        <end position="30"/>
    </location>
</feature>
<dbReference type="GO" id="GO:0016740">
    <property type="term" value="F:transferase activity"/>
    <property type="evidence" value="ECO:0007669"/>
    <property type="project" value="UniProtKB-KW"/>
</dbReference>
<dbReference type="PANTHER" id="PTHR42695">
    <property type="entry name" value="GLUTAMINE AMIDOTRANSFERASE YLR126C-RELATED"/>
    <property type="match status" value="1"/>
</dbReference>
<dbReference type="PROSITE" id="PS51273">
    <property type="entry name" value="GATASE_TYPE_1"/>
    <property type="match status" value="1"/>
</dbReference>
<dbReference type="InterPro" id="IPR044992">
    <property type="entry name" value="ChyE-like"/>
</dbReference>
<dbReference type="NCBIfam" id="NF005458">
    <property type="entry name" value="PRK07053.1"/>
    <property type="match status" value="1"/>
</dbReference>
<sequence>MNTVSAQNSHPQPGKCTSADPQKDPLQGHKIHKGSEQLQSGHDNPSHGASPREVLVLRHLAFEDLGTWEETLSQLGFRVDYVDMGVDPLDETRVMNAALLIVLGGPIGVHDKELYPFLADEERAIKRRMSQEAPIIGICLGAQLMALAAGGEVKSAGNGLGGSPGAMEIGFSPLNVTEDGAQSPMKTLAGVDVLHWHGDCFSAPPGAVNLANTPGYPNQAFAIGTWALGLQFHPEFDSSAVEKWLIGHTSDLRAHGVDIVSLRSDAANKGQALRSASRVMVTEWLRRAGLVEL</sequence>
<reference evidence="3 4" key="1">
    <citation type="submission" date="2017-08" db="EMBL/GenBank/DDBJ databases">
        <title>Infants hospitalized years apart are colonized by the same room-sourced microbial strains.</title>
        <authorList>
            <person name="Brooks B."/>
            <person name="Olm M.R."/>
            <person name="Firek B.A."/>
            <person name="Baker R."/>
            <person name="Thomas B.C."/>
            <person name="Morowitz M.J."/>
            <person name="Banfield J.F."/>
        </authorList>
    </citation>
    <scope>NUCLEOTIDE SEQUENCE [LARGE SCALE GENOMIC DNA]</scope>
    <source>
        <strain evidence="3">S2_003_000_R1_3</strain>
    </source>
</reference>
<evidence type="ECO:0000259" key="2">
    <source>
        <dbReference type="Pfam" id="PF00117"/>
    </source>
</evidence>
<dbReference type="InterPro" id="IPR029062">
    <property type="entry name" value="Class_I_gatase-like"/>
</dbReference>
<evidence type="ECO:0000256" key="1">
    <source>
        <dbReference type="SAM" id="MobiDB-lite"/>
    </source>
</evidence>
<dbReference type="EMBL" id="QFRA01000033">
    <property type="protein sequence ID" value="PZR03608.1"/>
    <property type="molecule type" value="Genomic_DNA"/>
</dbReference>
<accession>A0A2W5U4F5</accession>
<organism evidence="3 4">
    <name type="scientific">Corynebacterium kroppenstedtii</name>
    <dbReference type="NCBI Taxonomy" id="161879"/>
    <lineage>
        <taxon>Bacteria</taxon>
        <taxon>Bacillati</taxon>
        <taxon>Actinomycetota</taxon>
        <taxon>Actinomycetes</taxon>
        <taxon>Mycobacteriales</taxon>
        <taxon>Corynebacteriaceae</taxon>
        <taxon>Corynebacterium</taxon>
    </lineage>
</organism>
<keyword evidence="3" id="KW-0315">Glutamine amidotransferase</keyword>
<feature type="domain" description="Glutamine amidotransferase" evidence="2">
    <location>
        <begin position="71"/>
        <end position="240"/>
    </location>
</feature>
<dbReference type="InterPro" id="IPR017926">
    <property type="entry name" value="GATASE"/>
</dbReference>
<dbReference type="AlphaFoldDB" id="A0A2W5U4F5"/>
<dbReference type="Proteomes" id="UP000249432">
    <property type="component" value="Unassembled WGS sequence"/>
</dbReference>
<proteinExistence type="predicted"/>
<gene>
    <name evidence="3" type="ORF">DI525_09465</name>
</gene>
<dbReference type="RefSeq" id="WP_303735461.1">
    <property type="nucleotide sequence ID" value="NZ_CAKZHK010000007.1"/>
</dbReference>
<dbReference type="CDD" id="cd01741">
    <property type="entry name" value="GATase1_1"/>
    <property type="match status" value="1"/>
</dbReference>
<protein>
    <submittedName>
        <fullName evidence="3">Glutamine amidotransferase</fullName>
    </submittedName>
</protein>
<comment type="caution">
    <text evidence="3">The sequence shown here is derived from an EMBL/GenBank/DDBJ whole genome shotgun (WGS) entry which is preliminary data.</text>
</comment>
<dbReference type="Pfam" id="PF00117">
    <property type="entry name" value="GATase"/>
    <property type="match status" value="1"/>
</dbReference>
<keyword evidence="3" id="KW-0808">Transferase</keyword>
<dbReference type="GO" id="GO:0005829">
    <property type="term" value="C:cytosol"/>
    <property type="evidence" value="ECO:0007669"/>
    <property type="project" value="TreeGrafter"/>
</dbReference>
<dbReference type="SUPFAM" id="SSF52317">
    <property type="entry name" value="Class I glutamine amidotransferase-like"/>
    <property type="match status" value="1"/>
</dbReference>
<evidence type="ECO:0000313" key="4">
    <source>
        <dbReference type="Proteomes" id="UP000249432"/>
    </source>
</evidence>
<dbReference type="PANTHER" id="PTHR42695:SF5">
    <property type="entry name" value="GLUTAMINE AMIDOTRANSFERASE YLR126C-RELATED"/>
    <property type="match status" value="1"/>
</dbReference>
<evidence type="ECO:0000313" key="3">
    <source>
        <dbReference type="EMBL" id="PZR03608.1"/>
    </source>
</evidence>
<name>A0A2W5U4F5_9CORY</name>